<dbReference type="EMBL" id="PDLL01001257">
    <property type="protein sequence ID" value="PYY66032.1"/>
    <property type="molecule type" value="Genomic_DNA"/>
</dbReference>
<dbReference type="AlphaFoldDB" id="A0A2W0EC98"/>
<feature type="non-terminal residue" evidence="1">
    <location>
        <position position="1"/>
    </location>
</feature>
<evidence type="ECO:0000313" key="2">
    <source>
        <dbReference type="Proteomes" id="UP000247437"/>
    </source>
</evidence>
<organism evidence="1 2">
    <name type="scientific">Pseudomonas jessenii</name>
    <dbReference type="NCBI Taxonomy" id="77298"/>
    <lineage>
        <taxon>Bacteria</taxon>
        <taxon>Pseudomonadati</taxon>
        <taxon>Pseudomonadota</taxon>
        <taxon>Gammaproteobacteria</taxon>
        <taxon>Pseudomonadales</taxon>
        <taxon>Pseudomonadaceae</taxon>
        <taxon>Pseudomonas</taxon>
    </lineage>
</organism>
<dbReference type="Proteomes" id="UP000247437">
    <property type="component" value="Unassembled WGS sequence"/>
</dbReference>
<gene>
    <name evidence="1" type="ORF">CRX42_34735</name>
</gene>
<accession>A0A2W0EC98</accession>
<evidence type="ECO:0000313" key="1">
    <source>
        <dbReference type="EMBL" id="PYY66032.1"/>
    </source>
</evidence>
<dbReference type="RefSeq" id="WP_146242233.1">
    <property type="nucleotide sequence ID" value="NZ_PDLL01001257.1"/>
</dbReference>
<reference evidence="1 2" key="1">
    <citation type="journal article" date="2018" name="Appl. Microbiol. Biotechnol.">
        <title>Characterization of the caprolactam degradation pathway in Pseudomonas jessenii using mass spectrometry-based proteomics.</title>
        <authorList>
            <person name="Otzen M."/>
            <person name="Palacio C."/>
            <person name="Janssen D.B."/>
        </authorList>
    </citation>
    <scope>NUCLEOTIDE SEQUENCE [LARGE SCALE GENOMIC DNA]</scope>
    <source>
        <strain evidence="1 2">GO3</strain>
    </source>
</reference>
<proteinExistence type="predicted"/>
<comment type="caution">
    <text evidence="1">The sequence shown here is derived from an EMBL/GenBank/DDBJ whole genome shotgun (WGS) entry which is preliminary data.</text>
</comment>
<feature type="non-terminal residue" evidence="1">
    <location>
        <position position="107"/>
    </location>
</feature>
<name>A0A2W0EC98_PSEJE</name>
<sequence length="107" mass="11837">KSQARELQFETQAVRAAHGLYDDALVSGDTERLVLGTLRMQTDIFGKLRIEIRQGTLDGELRCSAGPEDAAQVRIMVRDESGEYAVRDAEDRQIHAADDLLPALLQA</sequence>
<protein>
    <submittedName>
        <fullName evidence="1">Uncharacterized protein</fullName>
    </submittedName>
</protein>